<comment type="caution">
    <text evidence="2">The sequence shown here is derived from an EMBL/GenBank/DDBJ whole genome shotgun (WGS) entry which is preliminary data.</text>
</comment>
<keyword evidence="3" id="KW-1185">Reference proteome</keyword>
<organism evidence="2 3">
    <name type="scientific">Cercopithifilaria johnstoni</name>
    <dbReference type="NCBI Taxonomy" id="2874296"/>
    <lineage>
        <taxon>Eukaryota</taxon>
        <taxon>Metazoa</taxon>
        <taxon>Ecdysozoa</taxon>
        <taxon>Nematoda</taxon>
        <taxon>Chromadorea</taxon>
        <taxon>Rhabditida</taxon>
        <taxon>Spirurina</taxon>
        <taxon>Spiruromorpha</taxon>
        <taxon>Filarioidea</taxon>
        <taxon>Onchocercidae</taxon>
        <taxon>Cercopithifilaria</taxon>
    </lineage>
</organism>
<sequence length="258" mass="29530">MKKCLEIIIWLTLVTQKVVSIKCAECNYLPHSPISGIRTCPKNCHGDICFIVVNKYYNETLISGCVNIDIETRIFFHDQAYCYDKSQYTVCGCTTFDRCNSPQAPLSMFTFITTPFFESCQFVPKNENNDCNSFQRNITLEEDNSKIKLLLKAQPKEDGKSINTIEITTKNVDINDRSLPVAKSTTSHSTVVSYSMKSTKSSSDENNKNEISSEFIDEVIRSLIPNTDQHYMNPEFDYGKFNDQTKDRKKLFCKICSK</sequence>
<feature type="chain" id="PRO_5035224546" description="Sodefrin-like factor" evidence="1">
    <location>
        <begin position="21"/>
        <end position="258"/>
    </location>
</feature>
<keyword evidence="1" id="KW-0732">Signal</keyword>
<gene>
    <name evidence="2" type="ORF">CJOHNSTONI_LOCUS5052</name>
</gene>
<protein>
    <recommendedName>
        <fullName evidence="4">Sodefrin-like factor</fullName>
    </recommendedName>
</protein>
<dbReference type="EMBL" id="CAKAEH010001344">
    <property type="protein sequence ID" value="CAG9534966.1"/>
    <property type="molecule type" value="Genomic_DNA"/>
</dbReference>
<evidence type="ECO:0008006" key="4">
    <source>
        <dbReference type="Google" id="ProtNLM"/>
    </source>
</evidence>
<proteinExistence type="predicted"/>
<reference evidence="2" key="1">
    <citation type="submission" date="2021-09" db="EMBL/GenBank/DDBJ databases">
        <authorList>
            <consortium name="Pathogen Informatics"/>
        </authorList>
    </citation>
    <scope>NUCLEOTIDE SEQUENCE</scope>
</reference>
<evidence type="ECO:0000313" key="2">
    <source>
        <dbReference type="EMBL" id="CAG9534966.1"/>
    </source>
</evidence>
<name>A0A8J2M4I3_9BILA</name>
<evidence type="ECO:0000256" key="1">
    <source>
        <dbReference type="SAM" id="SignalP"/>
    </source>
</evidence>
<accession>A0A8J2M4I3</accession>
<feature type="signal peptide" evidence="1">
    <location>
        <begin position="1"/>
        <end position="20"/>
    </location>
</feature>
<dbReference type="OrthoDB" id="5843041at2759"/>
<dbReference type="AlphaFoldDB" id="A0A8J2M4I3"/>
<dbReference type="Proteomes" id="UP000746747">
    <property type="component" value="Unassembled WGS sequence"/>
</dbReference>
<evidence type="ECO:0000313" key="3">
    <source>
        <dbReference type="Proteomes" id="UP000746747"/>
    </source>
</evidence>